<reference evidence="3" key="1">
    <citation type="submission" date="2023-04" db="EMBL/GenBank/DDBJ databases">
        <title>Candida boidinii NBRC 10035.</title>
        <authorList>
            <person name="Ichikawa N."/>
            <person name="Sato H."/>
            <person name="Tonouchi N."/>
        </authorList>
    </citation>
    <scope>NUCLEOTIDE SEQUENCE</scope>
    <source>
        <strain evidence="3">NBRC 10035</strain>
    </source>
</reference>
<evidence type="ECO:0000256" key="1">
    <source>
        <dbReference type="SAM" id="MobiDB-lite"/>
    </source>
</evidence>
<evidence type="ECO:0000313" key="3">
    <source>
        <dbReference type="EMBL" id="GME67740.1"/>
    </source>
</evidence>
<evidence type="ECO:0000259" key="2">
    <source>
        <dbReference type="Pfam" id="PF05764"/>
    </source>
</evidence>
<gene>
    <name evidence="3" type="ORF">Cboi02_000111200</name>
</gene>
<sequence length="163" mass="18423">MSSSESESNSEDEFKFESIIATRQRRSNAGSKLKQLLQLEEDDAESNLLNGSSARHSKFATEDDENVELLFQEDGEDEEFVDYDEDGDDEEEEEEEEKGEDANNESESEANKATHGAANEEQNEINGTGKNDIEEDDHENVNSDEMLSDSDIRKGKQQISYQQ</sequence>
<accession>A0A9W6SWS8</accession>
<keyword evidence="4" id="KW-1185">Reference proteome</keyword>
<feature type="domain" description="Vps72/YL1 N-terminal" evidence="2">
    <location>
        <begin position="23"/>
        <end position="122"/>
    </location>
</feature>
<dbReference type="EMBL" id="BSXN01000241">
    <property type="protein sequence ID" value="GME67740.1"/>
    <property type="molecule type" value="Genomic_DNA"/>
</dbReference>
<organism evidence="3 4">
    <name type="scientific">Candida boidinii</name>
    <name type="common">Yeast</name>
    <dbReference type="NCBI Taxonomy" id="5477"/>
    <lineage>
        <taxon>Eukaryota</taxon>
        <taxon>Fungi</taxon>
        <taxon>Dikarya</taxon>
        <taxon>Ascomycota</taxon>
        <taxon>Saccharomycotina</taxon>
        <taxon>Pichiomycetes</taxon>
        <taxon>Pichiales</taxon>
        <taxon>Pichiaceae</taxon>
        <taxon>Ogataea</taxon>
        <taxon>Ogataea/Candida clade</taxon>
    </lineage>
</organism>
<proteinExistence type="predicted"/>
<dbReference type="InterPro" id="IPR046757">
    <property type="entry name" value="YL1_N"/>
</dbReference>
<dbReference type="AlphaFoldDB" id="A0A9W6SWS8"/>
<evidence type="ECO:0000313" key="4">
    <source>
        <dbReference type="Proteomes" id="UP001165120"/>
    </source>
</evidence>
<dbReference type="Proteomes" id="UP001165120">
    <property type="component" value="Unassembled WGS sequence"/>
</dbReference>
<protein>
    <submittedName>
        <fullName evidence="3">Unnamed protein product</fullName>
    </submittedName>
</protein>
<comment type="caution">
    <text evidence="3">The sequence shown here is derived from an EMBL/GenBank/DDBJ whole genome shotgun (WGS) entry which is preliminary data.</text>
</comment>
<name>A0A9W6SWS8_CANBO</name>
<dbReference type="Pfam" id="PF05764">
    <property type="entry name" value="YL1"/>
    <property type="match status" value="1"/>
</dbReference>
<feature type="region of interest" description="Disordered" evidence="1">
    <location>
        <begin position="44"/>
        <end position="163"/>
    </location>
</feature>
<feature type="compositionally biased region" description="Acidic residues" evidence="1">
    <location>
        <begin position="62"/>
        <end position="108"/>
    </location>
</feature>